<dbReference type="PROSITE" id="PS51059">
    <property type="entry name" value="PARP_CATALYTIC"/>
    <property type="match status" value="1"/>
</dbReference>
<dbReference type="InterPro" id="IPR012317">
    <property type="entry name" value="Poly(ADP-ribose)pol_cat_dom"/>
</dbReference>
<dbReference type="OrthoDB" id="6133115at2759"/>
<dbReference type="OMA" id="CERESFN"/>
<dbReference type="PaxDb" id="3218-PP1S215_49V6.1"/>
<evidence type="ECO:0000256" key="1">
    <source>
        <dbReference type="ARBA" id="ARBA00004123"/>
    </source>
</evidence>
<keyword evidence="2" id="KW-0217">Developmental protein</keyword>
<dbReference type="Proteomes" id="UP000006727">
    <property type="component" value="Chromosome 25"/>
</dbReference>
<dbReference type="GO" id="GO:0003950">
    <property type="term" value="F:NAD+ poly-ADP-ribosyltransferase activity"/>
    <property type="evidence" value="ECO:0007669"/>
    <property type="project" value="InterPro"/>
</dbReference>
<dbReference type="PROSITE" id="PS50918">
    <property type="entry name" value="WWE"/>
    <property type="match status" value="1"/>
</dbReference>
<dbReference type="SUPFAM" id="SSF56399">
    <property type="entry name" value="ADP-ribosylation"/>
    <property type="match status" value="1"/>
</dbReference>
<dbReference type="FunCoup" id="A0A2K1IDC3">
    <property type="interactions" value="3224"/>
</dbReference>
<accession>A0A2K1IDC3</accession>
<sequence length="672" mass="73886">MDGVGNGNCRHEDETVGSTCSSVVPPLFGCELAGKRKWRNCWSVAVPGRNECSVDRSGGGARVWRIGKRPRTKDGAGTRFESGFRATNCLHGRIVQAVHRTGELGTGWTHFDAILEDLELGGTVRDDRAEREEMESSGEPVQFMYFEKGNWVEFSAEANAAAWNSFQAGHSTCEITVQNRVYMLNFLEMVQENKRTGYIRSLAWINDDWVIKLPANPTAGPCGSREEPGVSRCDNQVNRYHGKWRDGAADSLSSLMLETNGGLGCESVPLWTRTDHAPPALSVDDTSRDSNHAFSDDDLTQHRLGGLVSSNWEADPMDSKFFVKGVGLIGLGMIGKPPDVENTSGFSSQRLVPLKKGDSEYEIVEKKFMHGIGRVASDTIITGIHRDTSAGAAARQEAFVRQTALVEKTRGNANLRFGWHGTSKKAVEGIFLHGFGQPKTSKNGSTYGVGVYLAVENQAFVSALYADNDENGEQHVVLCQVIAGASEVVKPGSEQFHPSTEHFDTGVDDINSPKRLIVWSTHMNTHILPLYVVSFKLPPKWHRMIAGLCGKQKGSSTAYHQLPAKRSFTIKKACGVVEALHNKTYACMNPGQGPKSAFIRFPLLLPLLQLFLTSEQRLELKNCHAKFEAGEMSREMLVKEIQKMVGRDRLIHAIQMCRGFQGGQATSGVNAQ</sequence>
<dbReference type="AlphaFoldDB" id="A0A2K1IDC3"/>
<dbReference type="Gene3D" id="3.90.228.10">
    <property type="match status" value="1"/>
</dbReference>
<dbReference type="Pfam" id="PF23467">
    <property type="entry name" value="WWE_5"/>
    <property type="match status" value="1"/>
</dbReference>
<evidence type="ECO:0000256" key="2">
    <source>
        <dbReference type="ARBA" id="ARBA00022473"/>
    </source>
</evidence>
<keyword evidence="3" id="KW-0346">Stress response</keyword>
<feature type="domain" description="RST" evidence="7">
    <location>
        <begin position="592"/>
        <end position="663"/>
    </location>
</feature>
<dbReference type="STRING" id="3218.A0A2K1IDC3"/>
<dbReference type="EMBL" id="ABEU02000025">
    <property type="protein sequence ID" value="PNR27275.1"/>
    <property type="molecule type" value="Genomic_DNA"/>
</dbReference>
<dbReference type="InterPro" id="IPR022003">
    <property type="entry name" value="RST"/>
</dbReference>
<dbReference type="EnsemblPlants" id="Pp3c25_950V3.4">
    <property type="protein sequence ID" value="Pp3c25_950V3.4"/>
    <property type="gene ID" value="Pp3c25_950"/>
</dbReference>
<dbReference type="PROSITE" id="PS51879">
    <property type="entry name" value="RST"/>
    <property type="match status" value="1"/>
</dbReference>
<gene>
    <name evidence="9" type="primary">LOC112277385</name>
    <name evidence="8" type="ORF">PHYPA_029427</name>
</gene>
<evidence type="ECO:0000256" key="3">
    <source>
        <dbReference type="ARBA" id="ARBA00023016"/>
    </source>
</evidence>
<dbReference type="Gene3D" id="3.30.720.50">
    <property type="match status" value="1"/>
</dbReference>
<reference evidence="8 10" key="1">
    <citation type="journal article" date="2008" name="Science">
        <title>The Physcomitrella genome reveals evolutionary insights into the conquest of land by plants.</title>
        <authorList>
            <person name="Rensing S."/>
            <person name="Lang D."/>
            <person name="Zimmer A."/>
            <person name="Terry A."/>
            <person name="Salamov A."/>
            <person name="Shapiro H."/>
            <person name="Nishiyama T."/>
            <person name="Perroud P.-F."/>
            <person name="Lindquist E."/>
            <person name="Kamisugi Y."/>
            <person name="Tanahashi T."/>
            <person name="Sakakibara K."/>
            <person name="Fujita T."/>
            <person name="Oishi K."/>
            <person name="Shin-I T."/>
            <person name="Kuroki Y."/>
            <person name="Toyoda A."/>
            <person name="Suzuki Y."/>
            <person name="Hashimoto A."/>
            <person name="Yamaguchi K."/>
            <person name="Sugano A."/>
            <person name="Kohara Y."/>
            <person name="Fujiyama A."/>
            <person name="Anterola A."/>
            <person name="Aoki S."/>
            <person name="Ashton N."/>
            <person name="Barbazuk W.B."/>
            <person name="Barker E."/>
            <person name="Bennetzen J."/>
            <person name="Bezanilla M."/>
            <person name="Blankenship R."/>
            <person name="Cho S.H."/>
            <person name="Dutcher S."/>
            <person name="Estelle M."/>
            <person name="Fawcett J.A."/>
            <person name="Gundlach H."/>
            <person name="Hanada K."/>
            <person name="Heyl A."/>
            <person name="Hicks K.A."/>
            <person name="Hugh J."/>
            <person name="Lohr M."/>
            <person name="Mayer K."/>
            <person name="Melkozernov A."/>
            <person name="Murata T."/>
            <person name="Nelson D."/>
            <person name="Pils B."/>
            <person name="Prigge M."/>
            <person name="Reiss B."/>
            <person name="Renner T."/>
            <person name="Rombauts S."/>
            <person name="Rushton P."/>
            <person name="Sanderfoot A."/>
            <person name="Schween G."/>
            <person name="Shiu S.-H."/>
            <person name="Stueber K."/>
            <person name="Theodoulou F.L."/>
            <person name="Tu H."/>
            <person name="Van de Peer Y."/>
            <person name="Verrier P.J."/>
            <person name="Waters E."/>
            <person name="Wood A."/>
            <person name="Yang L."/>
            <person name="Cove D."/>
            <person name="Cuming A."/>
            <person name="Hasebe M."/>
            <person name="Lucas S."/>
            <person name="Mishler D.B."/>
            <person name="Reski R."/>
            <person name="Grigoriev I."/>
            <person name="Quatrano R.S."/>
            <person name="Boore J.L."/>
        </authorList>
    </citation>
    <scope>NUCLEOTIDE SEQUENCE [LARGE SCALE GENOMIC DNA]</scope>
    <source>
        <strain evidence="9 10">cv. Gransden 2004</strain>
    </source>
</reference>
<proteinExistence type="predicted"/>
<dbReference type="InterPro" id="IPR004170">
    <property type="entry name" value="WWE_dom"/>
</dbReference>
<dbReference type="EnsemblPlants" id="Pp3c25_950V3.1">
    <property type="protein sequence ID" value="Pp3c25_950V3.1"/>
    <property type="gene ID" value="Pp3c25_950"/>
</dbReference>
<keyword evidence="4" id="KW-0539">Nucleus</keyword>
<dbReference type="Pfam" id="PF12174">
    <property type="entry name" value="RST"/>
    <property type="match status" value="1"/>
</dbReference>
<dbReference type="EnsemblPlants" id="Pp3c25_950V3.3">
    <property type="protein sequence ID" value="Pp3c25_950V3.3"/>
    <property type="gene ID" value="Pp3c25_950"/>
</dbReference>
<protein>
    <submittedName>
        <fullName evidence="8 9">Uncharacterized protein</fullName>
    </submittedName>
</protein>
<evidence type="ECO:0000313" key="10">
    <source>
        <dbReference type="Proteomes" id="UP000006727"/>
    </source>
</evidence>
<comment type="subcellular location">
    <subcellularLocation>
        <location evidence="1">Nucleus</location>
    </subcellularLocation>
</comment>
<dbReference type="Gramene" id="Pp3c25_950V3.4">
    <property type="protein sequence ID" value="Pp3c25_950V3.4"/>
    <property type="gene ID" value="Pp3c25_950"/>
</dbReference>
<organism evidence="8">
    <name type="scientific">Physcomitrium patens</name>
    <name type="common">Spreading-leaved earth moss</name>
    <name type="synonym">Physcomitrella patens</name>
    <dbReference type="NCBI Taxonomy" id="3218"/>
    <lineage>
        <taxon>Eukaryota</taxon>
        <taxon>Viridiplantae</taxon>
        <taxon>Streptophyta</taxon>
        <taxon>Embryophyta</taxon>
        <taxon>Bryophyta</taxon>
        <taxon>Bryophytina</taxon>
        <taxon>Bryopsida</taxon>
        <taxon>Funariidae</taxon>
        <taxon>Funariales</taxon>
        <taxon>Funariaceae</taxon>
        <taxon>Physcomitrium</taxon>
    </lineage>
</organism>
<feature type="domain" description="PARP catalytic" evidence="6">
    <location>
        <begin position="337"/>
        <end position="556"/>
    </location>
</feature>
<dbReference type="SUPFAM" id="SSF117839">
    <property type="entry name" value="WWE domain"/>
    <property type="match status" value="1"/>
</dbReference>
<dbReference type="InterPro" id="IPR037197">
    <property type="entry name" value="WWE_dom_sf"/>
</dbReference>
<dbReference type="KEGG" id="ppp:112277385"/>
<dbReference type="InterPro" id="IPR044964">
    <property type="entry name" value="RCD1/SRO1-5"/>
</dbReference>
<dbReference type="Gramene" id="Pp3c25_950V3.3">
    <property type="protein sequence ID" value="Pp3c25_950V3.3"/>
    <property type="gene ID" value="Pp3c25_950"/>
</dbReference>
<evidence type="ECO:0000259" key="7">
    <source>
        <dbReference type="PROSITE" id="PS51879"/>
    </source>
</evidence>
<evidence type="ECO:0000313" key="9">
    <source>
        <dbReference type="EnsemblPlants" id="Pp3c25_950V3.1"/>
    </source>
</evidence>
<evidence type="ECO:0000259" key="6">
    <source>
        <dbReference type="PROSITE" id="PS51059"/>
    </source>
</evidence>
<dbReference type="RefSeq" id="XP_024365368.1">
    <property type="nucleotide sequence ID" value="XM_024509600.2"/>
</dbReference>
<reference evidence="9" key="3">
    <citation type="submission" date="2020-12" db="UniProtKB">
        <authorList>
            <consortium name="EnsemblPlants"/>
        </authorList>
    </citation>
    <scope>IDENTIFICATION</scope>
</reference>
<name>A0A2K1IDC3_PHYPA</name>
<feature type="domain" description="WWE" evidence="5">
    <location>
        <begin position="129"/>
        <end position="204"/>
    </location>
</feature>
<dbReference type="PANTHER" id="PTHR32263">
    <property type="entry name" value="INACTIVE POLY [ADP-RIBOSE] POLYMERASE SRO4-RELATED"/>
    <property type="match status" value="1"/>
</dbReference>
<evidence type="ECO:0000259" key="5">
    <source>
        <dbReference type="PROSITE" id="PS50918"/>
    </source>
</evidence>
<dbReference type="InterPro" id="IPR057823">
    <property type="entry name" value="WWE_RCD1"/>
</dbReference>
<evidence type="ECO:0000256" key="4">
    <source>
        <dbReference type="ARBA" id="ARBA00023242"/>
    </source>
</evidence>
<dbReference type="Gramene" id="Pp3c25_950V3.1">
    <property type="protein sequence ID" value="Pp3c25_950V3.1"/>
    <property type="gene ID" value="Pp3c25_950"/>
</dbReference>
<reference evidence="8 10" key="2">
    <citation type="journal article" date="2018" name="Plant J.">
        <title>The Physcomitrella patens chromosome-scale assembly reveals moss genome structure and evolution.</title>
        <authorList>
            <person name="Lang D."/>
            <person name="Ullrich K.K."/>
            <person name="Murat F."/>
            <person name="Fuchs J."/>
            <person name="Jenkins J."/>
            <person name="Haas F.B."/>
            <person name="Piednoel M."/>
            <person name="Gundlach H."/>
            <person name="Van Bel M."/>
            <person name="Meyberg R."/>
            <person name="Vives C."/>
            <person name="Morata J."/>
            <person name="Symeonidi A."/>
            <person name="Hiss M."/>
            <person name="Muchero W."/>
            <person name="Kamisugi Y."/>
            <person name="Saleh O."/>
            <person name="Blanc G."/>
            <person name="Decker E.L."/>
            <person name="van Gessel N."/>
            <person name="Grimwood J."/>
            <person name="Hayes R.D."/>
            <person name="Graham S.W."/>
            <person name="Gunter L.E."/>
            <person name="McDaniel S.F."/>
            <person name="Hoernstein S.N.W."/>
            <person name="Larsson A."/>
            <person name="Li F.W."/>
            <person name="Perroud P.F."/>
            <person name="Phillips J."/>
            <person name="Ranjan P."/>
            <person name="Rokshar D.S."/>
            <person name="Rothfels C.J."/>
            <person name="Schneider L."/>
            <person name="Shu S."/>
            <person name="Stevenson D.W."/>
            <person name="Thummler F."/>
            <person name="Tillich M."/>
            <person name="Villarreal Aguilar J.C."/>
            <person name="Widiez T."/>
            <person name="Wong G.K."/>
            <person name="Wymore A."/>
            <person name="Zhang Y."/>
            <person name="Zimmer A.D."/>
            <person name="Quatrano R.S."/>
            <person name="Mayer K.F.X."/>
            <person name="Goodstein D."/>
            <person name="Casacuberta J.M."/>
            <person name="Vandepoele K."/>
            <person name="Reski R."/>
            <person name="Cuming A.C."/>
            <person name="Tuskan G.A."/>
            <person name="Maumus F."/>
            <person name="Salse J."/>
            <person name="Schmutz J."/>
            <person name="Rensing S.A."/>
        </authorList>
    </citation>
    <scope>NUCLEOTIDE SEQUENCE [LARGE SCALE GENOMIC DNA]</scope>
    <source>
        <strain evidence="9 10">cv. Gransden 2004</strain>
    </source>
</reference>
<dbReference type="PANTHER" id="PTHR32263:SF12">
    <property type="entry name" value="INACTIVE POLY [ADP-RIBOSE] POLYMERASE SRO4-RELATED"/>
    <property type="match status" value="1"/>
</dbReference>
<dbReference type="GO" id="GO:0005634">
    <property type="term" value="C:nucleus"/>
    <property type="evidence" value="ECO:0007669"/>
    <property type="project" value="UniProtKB-SubCell"/>
</dbReference>
<dbReference type="GeneID" id="112277385"/>
<evidence type="ECO:0000313" key="8">
    <source>
        <dbReference type="EMBL" id="PNR27275.1"/>
    </source>
</evidence>
<dbReference type="Pfam" id="PF00644">
    <property type="entry name" value="PARP"/>
    <property type="match status" value="1"/>
</dbReference>
<keyword evidence="10" id="KW-1185">Reference proteome</keyword>